<keyword evidence="1" id="KW-1133">Transmembrane helix</keyword>
<organism evidence="2 3">
    <name type="scientific">Haloferula luteola</name>
    <dbReference type="NCBI Taxonomy" id="595692"/>
    <lineage>
        <taxon>Bacteria</taxon>
        <taxon>Pseudomonadati</taxon>
        <taxon>Verrucomicrobiota</taxon>
        <taxon>Verrucomicrobiia</taxon>
        <taxon>Verrucomicrobiales</taxon>
        <taxon>Verrucomicrobiaceae</taxon>
        <taxon>Haloferula</taxon>
    </lineage>
</organism>
<comment type="caution">
    <text evidence="2">The sequence shown here is derived from an EMBL/GenBank/DDBJ whole genome shotgun (WGS) entry which is preliminary data.</text>
</comment>
<name>A0A840UZF8_9BACT</name>
<evidence type="ECO:0000313" key="2">
    <source>
        <dbReference type="EMBL" id="MBB5350373.1"/>
    </source>
</evidence>
<evidence type="ECO:0000313" key="3">
    <source>
        <dbReference type="Proteomes" id="UP000557717"/>
    </source>
</evidence>
<protein>
    <submittedName>
        <fullName evidence="2">Uncharacterized protein</fullName>
    </submittedName>
</protein>
<keyword evidence="3" id="KW-1185">Reference proteome</keyword>
<gene>
    <name evidence="2" type="ORF">HNR46_000597</name>
</gene>
<dbReference type="AlphaFoldDB" id="A0A840UZF8"/>
<keyword evidence="1" id="KW-0812">Transmembrane</keyword>
<proteinExistence type="predicted"/>
<sequence>MAATLKSIVPLFVGIVVGAVGLSLFRDSLPGEEGSPEERVVELEAALKKAENRIVAFEAMGRTDHRGRTLREGIGDLAQRIRDGGKVTPDELLRATQPLTRDLAPFFERIHAKRLARQYDALAGELTRKYGLNDDQAARLKSWFEQHAQDQAERWVDLASREGASMEDLMEASMEARADEGLDEFMGGILQGEAGAQFRSDRLHEKAGRVQDFADMRVERLDRVVGLDDGQRDLLFGVMAAASPDYENSMQFEGSEGIITPQVGVDREQAVIEALSPGQRAAYEAFKEEERAKMNEQMGEFGLTLPADWDAFDW</sequence>
<dbReference type="Proteomes" id="UP000557717">
    <property type="component" value="Unassembled WGS sequence"/>
</dbReference>
<accession>A0A840UZF8</accession>
<feature type="transmembrane region" description="Helical" evidence="1">
    <location>
        <begin position="7"/>
        <end position="25"/>
    </location>
</feature>
<keyword evidence="1" id="KW-0472">Membrane</keyword>
<reference evidence="2 3" key="1">
    <citation type="submission" date="2020-08" db="EMBL/GenBank/DDBJ databases">
        <title>Genomic Encyclopedia of Type Strains, Phase IV (KMG-IV): sequencing the most valuable type-strain genomes for metagenomic binning, comparative biology and taxonomic classification.</title>
        <authorList>
            <person name="Goeker M."/>
        </authorList>
    </citation>
    <scope>NUCLEOTIDE SEQUENCE [LARGE SCALE GENOMIC DNA]</scope>
    <source>
        <strain evidence="2 3">YC6886</strain>
    </source>
</reference>
<evidence type="ECO:0000256" key="1">
    <source>
        <dbReference type="SAM" id="Phobius"/>
    </source>
</evidence>
<dbReference type="RefSeq" id="WP_184015614.1">
    <property type="nucleotide sequence ID" value="NZ_JACHFD010000002.1"/>
</dbReference>
<dbReference type="EMBL" id="JACHFD010000002">
    <property type="protein sequence ID" value="MBB5350373.1"/>
    <property type="molecule type" value="Genomic_DNA"/>
</dbReference>